<sequence length="273" mass="29885">MKILVTGATGTVGRHVVDQLLKKGVEVRAVSRNPEKASLPSGVEVVAGDLAAPDSLEEALQDVEGLYLILSSDQAGPVLQTDTSIIKMAADKGVKKIVVLMDYDGNPVEYVVQDSGMEWTLIKPVEFMANVLDDWQESIRTEGVVRVPFADALSARIHEADIAAVAVTSLTEEGHSGQSYYVTGPEVFSRAETVKKMAEAIGKEISFIELSEEEARQGWKEQGFQDEDIDFFVEMGKNPPEVGYTVLPTVEQVTGQPARTFAQWLSENKHKFQ</sequence>
<dbReference type="SUPFAM" id="SSF51735">
    <property type="entry name" value="NAD(P)-binding Rossmann-fold domains"/>
    <property type="match status" value="1"/>
</dbReference>
<evidence type="ECO:0000313" key="2">
    <source>
        <dbReference type="EMBL" id="MDQ0165001.1"/>
    </source>
</evidence>
<comment type="caution">
    <text evidence="2">The sequence shown here is derived from an EMBL/GenBank/DDBJ whole genome shotgun (WGS) entry which is preliminary data.</text>
</comment>
<dbReference type="EMBL" id="JAUSTY010000003">
    <property type="protein sequence ID" value="MDQ0165001.1"/>
    <property type="molecule type" value="Genomic_DNA"/>
</dbReference>
<reference evidence="2 3" key="1">
    <citation type="submission" date="2023-07" db="EMBL/GenBank/DDBJ databases">
        <title>Genomic Encyclopedia of Type Strains, Phase IV (KMG-IV): sequencing the most valuable type-strain genomes for metagenomic binning, comparative biology and taxonomic classification.</title>
        <authorList>
            <person name="Goeker M."/>
        </authorList>
    </citation>
    <scope>NUCLEOTIDE SEQUENCE [LARGE SCALE GENOMIC DNA]</scope>
    <source>
        <strain evidence="2 3">DSM 12751</strain>
    </source>
</reference>
<dbReference type="InterPro" id="IPR051604">
    <property type="entry name" value="Ergot_Alk_Oxidoreductase"/>
</dbReference>
<dbReference type="Pfam" id="PF13460">
    <property type="entry name" value="NAD_binding_10"/>
    <property type="match status" value="1"/>
</dbReference>
<gene>
    <name evidence="2" type="ORF">J2S11_000901</name>
</gene>
<dbReference type="PANTHER" id="PTHR43162:SF1">
    <property type="entry name" value="PRESTALK A DIFFERENTIATION PROTEIN A"/>
    <property type="match status" value="1"/>
</dbReference>
<protein>
    <submittedName>
        <fullName evidence="2">Uncharacterized protein YbjT (DUF2867 family)</fullName>
    </submittedName>
</protein>
<dbReference type="InterPro" id="IPR036291">
    <property type="entry name" value="NAD(P)-bd_dom_sf"/>
</dbReference>
<proteinExistence type="predicted"/>
<evidence type="ECO:0000259" key="1">
    <source>
        <dbReference type="Pfam" id="PF13460"/>
    </source>
</evidence>
<name>A0ABT9VVJ3_9BACI</name>
<organism evidence="2 3">
    <name type="scientific">Caldalkalibacillus horti</name>
    <dbReference type="NCBI Taxonomy" id="77523"/>
    <lineage>
        <taxon>Bacteria</taxon>
        <taxon>Bacillati</taxon>
        <taxon>Bacillota</taxon>
        <taxon>Bacilli</taxon>
        <taxon>Bacillales</taxon>
        <taxon>Bacillaceae</taxon>
        <taxon>Caldalkalibacillus</taxon>
    </lineage>
</organism>
<feature type="domain" description="NAD(P)-binding" evidence="1">
    <location>
        <begin position="7"/>
        <end position="172"/>
    </location>
</feature>
<dbReference type="Gene3D" id="3.90.25.10">
    <property type="entry name" value="UDP-galactose 4-epimerase, domain 1"/>
    <property type="match status" value="1"/>
</dbReference>
<accession>A0ABT9VVJ3</accession>
<dbReference type="RefSeq" id="WP_307391455.1">
    <property type="nucleotide sequence ID" value="NZ_BAAADK010000010.1"/>
</dbReference>
<dbReference type="InterPro" id="IPR016040">
    <property type="entry name" value="NAD(P)-bd_dom"/>
</dbReference>
<dbReference type="PANTHER" id="PTHR43162">
    <property type="match status" value="1"/>
</dbReference>
<dbReference type="Gene3D" id="3.40.50.720">
    <property type="entry name" value="NAD(P)-binding Rossmann-like Domain"/>
    <property type="match status" value="1"/>
</dbReference>
<evidence type="ECO:0000313" key="3">
    <source>
        <dbReference type="Proteomes" id="UP001235840"/>
    </source>
</evidence>
<dbReference type="Proteomes" id="UP001235840">
    <property type="component" value="Unassembled WGS sequence"/>
</dbReference>
<keyword evidence="3" id="KW-1185">Reference proteome</keyword>